<protein>
    <submittedName>
        <fullName evidence="8">RNA polymerase sigma factor</fullName>
    </submittedName>
</protein>
<dbReference type="CDD" id="cd06171">
    <property type="entry name" value="Sigma70_r4"/>
    <property type="match status" value="1"/>
</dbReference>
<gene>
    <name evidence="8" type="primary">sigB</name>
    <name evidence="8" type="ordered locus">AMED_6223</name>
</gene>
<dbReference type="InterPro" id="IPR007630">
    <property type="entry name" value="RNA_pol_sigma70_r4"/>
</dbReference>
<dbReference type="Pfam" id="PF04542">
    <property type="entry name" value="Sigma70_r2"/>
    <property type="match status" value="1"/>
</dbReference>
<accession>A0A0H3DD27</accession>
<dbReference type="Pfam" id="PF04539">
    <property type="entry name" value="Sigma70_r3"/>
    <property type="match status" value="1"/>
</dbReference>
<dbReference type="InterPro" id="IPR013325">
    <property type="entry name" value="RNA_pol_sigma_r2"/>
</dbReference>
<dbReference type="InterPro" id="IPR000943">
    <property type="entry name" value="RNA_pol_sigma70"/>
</dbReference>
<dbReference type="PANTHER" id="PTHR30385">
    <property type="entry name" value="SIGMA FACTOR F FLAGELLAR"/>
    <property type="match status" value="1"/>
</dbReference>
<name>A0A0H3DD27_AMYMU</name>
<dbReference type="SUPFAM" id="SSF88659">
    <property type="entry name" value="Sigma3 and sigma4 domains of RNA polymerase sigma factors"/>
    <property type="match status" value="2"/>
</dbReference>
<dbReference type="InterPro" id="IPR007624">
    <property type="entry name" value="RNA_pol_sigma70_r3"/>
</dbReference>
<evidence type="ECO:0000256" key="3">
    <source>
        <dbReference type="ARBA" id="ARBA00023125"/>
    </source>
</evidence>
<dbReference type="GO" id="GO:0003677">
    <property type="term" value="F:DNA binding"/>
    <property type="evidence" value="ECO:0007669"/>
    <property type="project" value="UniProtKB-KW"/>
</dbReference>
<dbReference type="Pfam" id="PF04545">
    <property type="entry name" value="Sigma70_r4"/>
    <property type="match status" value="1"/>
</dbReference>
<dbReference type="PATRIC" id="fig|749927.5.peg.6470"/>
<evidence type="ECO:0000256" key="4">
    <source>
        <dbReference type="ARBA" id="ARBA00023163"/>
    </source>
</evidence>
<organism evidence="8 9">
    <name type="scientific">Amycolatopsis mediterranei (strain U-32)</name>
    <dbReference type="NCBI Taxonomy" id="749927"/>
    <lineage>
        <taxon>Bacteria</taxon>
        <taxon>Bacillati</taxon>
        <taxon>Actinomycetota</taxon>
        <taxon>Actinomycetes</taxon>
        <taxon>Pseudonocardiales</taxon>
        <taxon>Pseudonocardiaceae</taxon>
        <taxon>Amycolatopsis</taxon>
    </lineage>
</organism>
<dbReference type="PRINTS" id="PR00046">
    <property type="entry name" value="SIGMA70FCT"/>
</dbReference>
<dbReference type="Proteomes" id="UP000000328">
    <property type="component" value="Chromosome"/>
</dbReference>
<evidence type="ECO:0000256" key="2">
    <source>
        <dbReference type="ARBA" id="ARBA00023082"/>
    </source>
</evidence>
<dbReference type="NCBIfam" id="TIGR02937">
    <property type="entry name" value="sigma70-ECF"/>
    <property type="match status" value="1"/>
</dbReference>
<dbReference type="Gene3D" id="1.20.140.160">
    <property type="match status" value="1"/>
</dbReference>
<dbReference type="KEGG" id="amd:AMED_6223"/>
<keyword evidence="3" id="KW-0238">DNA-binding</keyword>
<dbReference type="RefSeq" id="WP_013228009.1">
    <property type="nucleotide sequence ID" value="NC_014318.1"/>
</dbReference>
<dbReference type="GO" id="GO:0006352">
    <property type="term" value="P:DNA-templated transcription initiation"/>
    <property type="evidence" value="ECO:0007669"/>
    <property type="project" value="InterPro"/>
</dbReference>
<keyword evidence="1" id="KW-0805">Transcription regulation</keyword>
<feature type="domain" description="RNA polymerase sigma-70 region 3" evidence="5">
    <location>
        <begin position="135"/>
        <end position="193"/>
    </location>
</feature>
<dbReference type="Gene3D" id="1.20.120.1810">
    <property type="match status" value="1"/>
</dbReference>
<sequence>MTVCAPDHASANDALTVPTPRRSNEYAHCAPLFAERSRLDAEDPRRAALRERLITEHLPLAEHIARRFSGRGEPFEDLLQVARTGLIRAVDRYAADRGSDFVSFAVPTIMGEVRRHFRDVGWSMRVPRALKDLKQKLAKASDVLAHELGRAPTPSELARHLDLDIETVREGLLAAQAYRATSLDTPAREGEDDFAAAGRLAEDDSGFERFENHIALRAAMATLEPRERAIVKMRFADELTQSQIAQRIGVSQMHVSRLLAKTLEQLRQHIDAG</sequence>
<dbReference type="GO" id="GO:0016987">
    <property type="term" value="F:sigma factor activity"/>
    <property type="evidence" value="ECO:0007669"/>
    <property type="project" value="UniProtKB-KW"/>
</dbReference>
<dbReference type="OrthoDB" id="9804285at2"/>
<dbReference type="InterPro" id="IPR014322">
    <property type="entry name" value="RNA_pol_sigma-B/F/G"/>
</dbReference>
<dbReference type="SUPFAM" id="SSF88946">
    <property type="entry name" value="Sigma2 domain of RNA polymerase sigma factors"/>
    <property type="match status" value="1"/>
</dbReference>
<evidence type="ECO:0000313" key="9">
    <source>
        <dbReference type="Proteomes" id="UP000000328"/>
    </source>
</evidence>
<dbReference type="EMBL" id="CP002000">
    <property type="protein sequence ID" value="ADJ47958.1"/>
    <property type="molecule type" value="Genomic_DNA"/>
</dbReference>
<dbReference type="PANTHER" id="PTHR30385:SF4">
    <property type="entry name" value="RNA POLYMERASE SIGMA-E FACTOR"/>
    <property type="match status" value="1"/>
</dbReference>
<dbReference type="NCBIfam" id="TIGR02980">
    <property type="entry name" value="SigBFG"/>
    <property type="match status" value="1"/>
</dbReference>
<evidence type="ECO:0000259" key="7">
    <source>
        <dbReference type="Pfam" id="PF04545"/>
    </source>
</evidence>
<proteinExistence type="predicted"/>
<dbReference type="InterPro" id="IPR007627">
    <property type="entry name" value="RNA_pol_sigma70_r2"/>
</dbReference>
<reference evidence="8 9" key="1">
    <citation type="journal article" date="2010" name="Cell Res.">
        <title>Complete genome sequence of the rifamycin SV-producing Amycolatopsis mediterranei U32 revealed its genetic characteristics in phylogeny and metabolism.</title>
        <authorList>
            <person name="Zhao W."/>
            <person name="Zhong Y."/>
            <person name="Yuan H."/>
            <person name="Wang J."/>
            <person name="Zheng H."/>
            <person name="Wang Y."/>
            <person name="Cen X."/>
            <person name="Xu F."/>
            <person name="Bai J."/>
            <person name="Han X."/>
            <person name="Lu G."/>
            <person name="Zhu Y."/>
            <person name="Shao Z."/>
            <person name="Yan H."/>
            <person name="Li C."/>
            <person name="Peng N."/>
            <person name="Zhang Z."/>
            <person name="Zhang Y."/>
            <person name="Lin W."/>
            <person name="Fan Y."/>
            <person name="Qin Z."/>
            <person name="Hu Y."/>
            <person name="Zhu B."/>
            <person name="Wang S."/>
            <person name="Ding X."/>
            <person name="Zhao G.P."/>
        </authorList>
    </citation>
    <scope>NUCLEOTIDE SEQUENCE [LARGE SCALE GENOMIC DNA]</scope>
    <source>
        <strain evidence="9">U-32</strain>
    </source>
</reference>
<dbReference type="InterPro" id="IPR013324">
    <property type="entry name" value="RNA_pol_sigma_r3/r4-like"/>
</dbReference>
<evidence type="ECO:0000259" key="6">
    <source>
        <dbReference type="Pfam" id="PF04542"/>
    </source>
</evidence>
<feature type="domain" description="RNA polymerase sigma-70 region 2" evidence="6">
    <location>
        <begin position="53"/>
        <end position="122"/>
    </location>
</feature>
<dbReference type="eggNOG" id="COG1191">
    <property type="taxonomic scope" value="Bacteria"/>
</dbReference>
<feature type="domain" description="RNA polymerase sigma-70 region 4" evidence="7">
    <location>
        <begin position="219"/>
        <end position="268"/>
    </location>
</feature>
<keyword evidence="2" id="KW-0731">Sigma factor</keyword>
<evidence type="ECO:0000259" key="5">
    <source>
        <dbReference type="Pfam" id="PF04539"/>
    </source>
</evidence>
<evidence type="ECO:0000313" key="8">
    <source>
        <dbReference type="EMBL" id="ADJ47958.1"/>
    </source>
</evidence>
<dbReference type="AlphaFoldDB" id="A0A0H3DD27"/>
<dbReference type="GeneID" id="92873884"/>
<dbReference type="InterPro" id="IPR014284">
    <property type="entry name" value="RNA_pol_sigma-70_dom"/>
</dbReference>
<dbReference type="HOGENOM" id="CLU_014793_8_5_11"/>
<keyword evidence="4" id="KW-0804">Transcription</keyword>
<evidence type="ECO:0000256" key="1">
    <source>
        <dbReference type="ARBA" id="ARBA00023015"/>
    </source>
</evidence>